<dbReference type="Proteomes" id="UP000317344">
    <property type="component" value="Chromosome"/>
</dbReference>
<dbReference type="PIRSF" id="PIRSF000103">
    <property type="entry name" value="HIBADH"/>
    <property type="match status" value="1"/>
</dbReference>
<organism evidence="8 9">
    <name type="scientific">Tomitella fengzijianii</name>
    <dbReference type="NCBI Taxonomy" id="2597660"/>
    <lineage>
        <taxon>Bacteria</taxon>
        <taxon>Bacillati</taxon>
        <taxon>Actinomycetota</taxon>
        <taxon>Actinomycetes</taxon>
        <taxon>Mycobacteriales</taxon>
        <taxon>Tomitella</taxon>
    </lineage>
</organism>
<dbReference type="GO" id="GO:0050661">
    <property type="term" value="F:NADP binding"/>
    <property type="evidence" value="ECO:0007669"/>
    <property type="project" value="InterPro"/>
</dbReference>
<sequence>MRHSPEQQDSARSDSAEVDSVQVEQQRPVPDSVRATRGNAGPARLAYIGLGNMGSPMAQRWLDWPGGLTVCDARPAAAERVAKKGARVAATPGEAARDADVVSVAVLDDAQVREVVAGPDGILTTARPRTVIAVHSTIADTTATALAAECAACGVDLVDAPVSGGVAGAQKGRLAVMVGGTEEAFAAVRAPFESFAALVVHAGPVGAGTRMKLARNLLHFVSFTAAAEAQRLAESAGLDITELGKVVRHSDAITGGAGAIMLRDSTRPVAPEDGWHPILTHVRDLGEKDLALALALGERTGADLPLARRALKGLGEGLGVGSGRGAGALDEATGTEEDE</sequence>
<evidence type="ECO:0000259" key="6">
    <source>
        <dbReference type="Pfam" id="PF03446"/>
    </source>
</evidence>
<reference evidence="8 9" key="1">
    <citation type="submission" date="2019-07" db="EMBL/GenBank/DDBJ databases">
        <title>Tomitella cavernea sp. nov., an actinomycete isolated from soil.</title>
        <authorList>
            <person name="Cheng J."/>
        </authorList>
    </citation>
    <scope>NUCLEOTIDE SEQUENCE [LARGE SCALE GENOMIC DNA]</scope>
    <source>
        <strain evidence="8 9">HY188</strain>
    </source>
</reference>
<proteinExistence type="inferred from homology"/>
<dbReference type="Gene3D" id="1.10.1040.10">
    <property type="entry name" value="N-(1-d-carboxylethyl)-l-norvaline Dehydrogenase, domain 2"/>
    <property type="match status" value="1"/>
</dbReference>
<evidence type="ECO:0000259" key="7">
    <source>
        <dbReference type="Pfam" id="PF14833"/>
    </source>
</evidence>
<dbReference type="GO" id="GO:0016491">
    <property type="term" value="F:oxidoreductase activity"/>
    <property type="evidence" value="ECO:0007669"/>
    <property type="project" value="UniProtKB-KW"/>
</dbReference>
<feature type="active site" evidence="4">
    <location>
        <position position="212"/>
    </location>
</feature>
<dbReference type="PANTHER" id="PTHR43060:SF15">
    <property type="entry name" value="3-HYDROXYISOBUTYRATE DEHYDROGENASE-LIKE 1, MITOCHONDRIAL-RELATED"/>
    <property type="match status" value="1"/>
</dbReference>
<dbReference type="InterPro" id="IPR029154">
    <property type="entry name" value="HIBADH-like_NADP-bd"/>
</dbReference>
<dbReference type="OrthoDB" id="3185659at2"/>
<dbReference type="InterPro" id="IPR013328">
    <property type="entry name" value="6PGD_dom2"/>
</dbReference>
<dbReference type="InterPro" id="IPR006115">
    <property type="entry name" value="6PGDH_NADP-bd"/>
</dbReference>
<gene>
    <name evidence="8" type="ORF">FO059_16565</name>
</gene>
<evidence type="ECO:0000256" key="4">
    <source>
        <dbReference type="PIRSR" id="PIRSR000103-1"/>
    </source>
</evidence>
<evidence type="ECO:0000256" key="5">
    <source>
        <dbReference type="SAM" id="MobiDB-lite"/>
    </source>
</evidence>
<dbReference type="Pfam" id="PF14833">
    <property type="entry name" value="NAD_binding_11"/>
    <property type="match status" value="1"/>
</dbReference>
<dbReference type="AlphaFoldDB" id="A0A516X8Q9"/>
<dbReference type="EMBL" id="CP041765">
    <property type="protein sequence ID" value="QDQ99454.1"/>
    <property type="molecule type" value="Genomic_DNA"/>
</dbReference>
<dbReference type="Gene3D" id="3.40.50.720">
    <property type="entry name" value="NAD(P)-binding Rossmann-like Domain"/>
    <property type="match status" value="1"/>
</dbReference>
<feature type="region of interest" description="Disordered" evidence="5">
    <location>
        <begin position="1"/>
        <end position="38"/>
    </location>
</feature>
<evidence type="ECO:0000256" key="1">
    <source>
        <dbReference type="ARBA" id="ARBA00009080"/>
    </source>
</evidence>
<dbReference type="InterPro" id="IPR036291">
    <property type="entry name" value="NAD(P)-bd_dom_sf"/>
</dbReference>
<evidence type="ECO:0000256" key="2">
    <source>
        <dbReference type="ARBA" id="ARBA00023002"/>
    </source>
</evidence>
<dbReference type="SUPFAM" id="SSF48179">
    <property type="entry name" value="6-phosphogluconate dehydrogenase C-terminal domain-like"/>
    <property type="match status" value="1"/>
</dbReference>
<dbReference type="PROSITE" id="PS00895">
    <property type="entry name" value="3_HYDROXYISOBUT_DH"/>
    <property type="match status" value="1"/>
</dbReference>
<dbReference type="SUPFAM" id="SSF51735">
    <property type="entry name" value="NAD(P)-binding Rossmann-fold domains"/>
    <property type="match status" value="1"/>
</dbReference>
<dbReference type="PANTHER" id="PTHR43060">
    <property type="entry name" value="3-HYDROXYISOBUTYRATE DEHYDROGENASE-LIKE 1, MITOCHONDRIAL-RELATED"/>
    <property type="match status" value="1"/>
</dbReference>
<keyword evidence="3" id="KW-0520">NAD</keyword>
<dbReference type="GO" id="GO:0016054">
    <property type="term" value="P:organic acid catabolic process"/>
    <property type="evidence" value="ECO:0007669"/>
    <property type="project" value="UniProtKB-ARBA"/>
</dbReference>
<dbReference type="Pfam" id="PF03446">
    <property type="entry name" value="NAD_binding_2"/>
    <property type="match status" value="1"/>
</dbReference>
<feature type="domain" description="6-phosphogluconate dehydrogenase NADP-binding" evidence="6">
    <location>
        <begin position="45"/>
        <end position="203"/>
    </location>
</feature>
<accession>A0A516X8Q9</accession>
<protein>
    <submittedName>
        <fullName evidence="8">NAD(P)-dependent oxidoreductase</fullName>
    </submittedName>
</protein>
<feature type="domain" description="3-hydroxyisobutyrate dehydrogenase-like NAD-binding" evidence="7">
    <location>
        <begin position="206"/>
        <end position="309"/>
    </location>
</feature>
<evidence type="ECO:0000256" key="3">
    <source>
        <dbReference type="ARBA" id="ARBA00023027"/>
    </source>
</evidence>
<keyword evidence="9" id="KW-1185">Reference proteome</keyword>
<keyword evidence="2" id="KW-0560">Oxidoreductase</keyword>
<feature type="compositionally biased region" description="Basic and acidic residues" evidence="5">
    <location>
        <begin position="1"/>
        <end position="15"/>
    </location>
</feature>
<dbReference type="InterPro" id="IPR015815">
    <property type="entry name" value="HIBADH-related"/>
</dbReference>
<reference evidence="8 9" key="2">
    <citation type="submission" date="2019-07" db="EMBL/GenBank/DDBJ databases">
        <authorList>
            <person name="Huang Y."/>
        </authorList>
    </citation>
    <scope>NUCLEOTIDE SEQUENCE [LARGE SCALE GENOMIC DNA]</scope>
    <source>
        <strain evidence="8 9">HY188</strain>
    </source>
</reference>
<dbReference type="KEGG" id="toy:FO059_16565"/>
<dbReference type="InterPro" id="IPR002204">
    <property type="entry name" value="3-OH-isobutyrate_DH-rel_CS"/>
</dbReference>
<name>A0A516X8Q9_9ACTN</name>
<evidence type="ECO:0000313" key="9">
    <source>
        <dbReference type="Proteomes" id="UP000317344"/>
    </source>
</evidence>
<dbReference type="GO" id="GO:0051287">
    <property type="term" value="F:NAD binding"/>
    <property type="evidence" value="ECO:0007669"/>
    <property type="project" value="InterPro"/>
</dbReference>
<dbReference type="InterPro" id="IPR008927">
    <property type="entry name" value="6-PGluconate_DH-like_C_sf"/>
</dbReference>
<evidence type="ECO:0000313" key="8">
    <source>
        <dbReference type="EMBL" id="QDQ99454.1"/>
    </source>
</evidence>
<comment type="similarity">
    <text evidence="1">Belongs to the HIBADH-related family.</text>
</comment>